<gene>
    <name evidence="2" type="ORF">NAEGRDRAFT_71843</name>
</gene>
<name>D2VS79_NAEGR</name>
<dbReference type="EMBL" id="GG738893">
    <property type="protein sequence ID" value="EFC40378.1"/>
    <property type="molecule type" value="Genomic_DNA"/>
</dbReference>
<dbReference type="PANTHER" id="PTHR37028:SF4">
    <property type="entry name" value="ALMS MOTIF DOMAIN-CONTAINING PROTEIN"/>
    <property type="match status" value="1"/>
</dbReference>
<feature type="compositionally biased region" description="Polar residues" evidence="1">
    <location>
        <begin position="16"/>
        <end position="27"/>
    </location>
</feature>
<keyword evidence="3" id="KW-1185">Reference proteome</keyword>
<evidence type="ECO:0000256" key="1">
    <source>
        <dbReference type="SAM" id="MobiDB-lite"/>
    </source>
</evidence>
<evidence type="ECO:0000313" key="3">
    <source>
        <dbReference type="Proteomes" id="UP000006671"/>
    </source>
</evidence>
<organism evidence="3">
    <name type="scientific">Naegleria gruberi</name>
    <name type="common">Amoeba</name>
    <dbReference type="NCBI Taxonomy" id="5762"/>
    <lineage>
        <taxon>Eukaryota</taxon>
        <taxon>Discoba</taxon>
        <taxon>Heterolobosea</taxon>
        <taxon>Tetramitia</taxon>
        <taxon>Eutetramitia</taxon>
        <taxon>Vahlkampfiidae</taxon>
        <taxon>Naegleria</taxon>
    </lineage>
</organism>
<dbReference type="GeneID" id="8854726"/>
<proteinExistence type="predicted"/>
<reference evidence="2 3" key="1">
    <citation type="journal article" date="2010" name="Cell">
        <title>The genome of Naegleria gruberi illuminates early eukaryotic versatility.</title>
        <authorList>
            <person name="Fritz-Laylin L.K."/>
            <person name="Prochnik S.E."/>
            <person name="Ginger M.L."/>
            <person name="Dacks J.B."/>
            <person name="Carpenter M.L."/>
            <person name="Field M.C."/>
            <person name="Kuo A."/>
            <person name="Paredez A."/>
            <person name="Chapman J."/>
            <person name="Pham J."/>
            <person name="Shu S."/>
            <person name="Neupane R."/>
            <person name="Cipriano M."/>
            <person name="Mancuso J."/>
            <person name="Tu H."/>
            <person name="Salamov A."/>
            <person name="Lindquist E."/>
            <person name="Shapiro H."/>
            <person name="Lucas S."/>
            <person name="Grigoriev I.V."/>
            <person name="Cande W.Z."/>
            <person name="Fulton C."/>
            <person name="Rokhsar D.S."/>
            <person name="Dawson S.C."/>
        </authorList>
    </citation>
    <scope>NUCLEOTIDE SEQUENCE [LARGE SCALE GENOMIC DNA]</scope>
    <source>
        <strain evidence="2 3">NEG-M</strain>
    </source>
</reference>
<dbReference type="RefSeq" id="XP_002673122.1">
    <property type="nucleotide sequence ID" value="XM_002673076.1"/>
</dbReference>
<dbReference type="VEuPathDB" id="AmoebaDB:NAEGRDRAFT_71843"/>
<sequence length="609" mass="70849">MSRNGALFDTVEQKQRNTSSSSLEQTPLQKYQFLYKGRNIDDVDEEFQKQKALFSRVGEKFDFDLHQSIDDLSLSEDDGMSNEEDDGMEKRSFHEDDEEPDENNQPMWNIITAEDQSKQKSPKEKHVHYHHFLDMIDNNDKERESMLEALGVIEQSDGNFVSDAASYVEDEERSEIAKFIEQYCSFTESNSQTKSKEKSPENSRVGKSMLNLSYGSDDGLKKSGKVQIIPKSPSHNVSHLSNVSSIAETSEQLKQIDSMISKLLQGNSPEKKIDSYSSPQYNNQRSTNFKSESSINLLNQYTSPMKSSPTKQLEKKTLTKPVPFSFSLDKRKRNLDKSLEDDSKKMAECTFHPNISKYNSAIIETESFVERASRWKEKVEQDKKTMEKALQDSLKKDCSFKPEINPISLRKLDEEVGVYDRLYVDSFRVMDKIDENRYKLSEDEFRKTCTFKPKIKSSNAQPKYLEPKKPIEKKKDESIDYTFKPNTLDPKVSHQSSIKYLSEDPFLRLSRRLASDDTVIKRKNQNKESRPKSAGKYRPTGNFEEFLKRQNQTLSKKEEKIDFIRQTEFSYKPALNNKSMEIFHGLDQEKRNEILKHRKKIVSLFFNFF</sequence>
<feature type="region of interest" description="Disordered" evidence="1">
    <location>
        <begin position="188"/>
        <end position="216"/>
    </location>
</feature>
<dbReference type="Proteomes" id="UP000006671">
    <property type="component" value="Unassembled WGS sequence"/>
</dbReference>
<accession>D2VS79</accession>
<dbReference type="PANTHER" id="PTHR37028">
    <property type="entry name" value="UNNAMED PRODUCT-RELATED"/>
    <property type="match status" value="1"/>
</dbReference>
<feature type="region of interest" description="Disordered" evidence="1">
    <location>
        <begin position="518"/>
        <end position="539"/>
    </location>
</feature>
<dbReference type="OrthoDB" id="70300at2759"/>
<protein>
    <submittedName>
        <fullName evidence="2">Predicted protein</fullName>
    </submittedName>
</protein>
<dbReference type="InParanoid" id="D2VS79"/>
<evidence type="ECO:0000313" key="2">
    <source>
        <dbReference type="EMBL" id="EFC40378.1"/>
    </source>
</evidence>
<feature type="region of interest" description="Disordered" evidence="1">
    <location>
        <begin position="71"/>
        <end position="105"/>
    </location>
</feature>
<feature type="compositionally biased region" description="Basic and acidic residues" evidence="1">
    <location>
        <begin position="518"/>
        <end position="531"/>
    </location>
</feature>
<feature type="compositionally biased region" description="Acidic residues" evidence="1">
    <location>
        <begin position="73"/>
        <end position="87"/>
    </location>
</feature>
<dbReference type="AlphaFoldDB" id="D2VS79"/>
<feature type="region of interest" description="Disordered" evidence="1">
    <location>
        <begin position="1"/>
        <end position="27"/>
    </location>
</feature>
<dbReference type="KEGG" id="ngr:NAEGRDRAFT_71843"/>